<evidence type="ECO:0000313" key="2">
    <source>
        <dbReference type="EMBL" id="MBU5482704.1"/>
    </source>
</evidence>
<organism evidence="2 3">
    <name type="scientific">Clostridium mobile</name>
    <dbReference type="NCBI Taxonomy" id="2841512"/>
    <lineage>
        <taxon>Bacteria</taxon>
        <taxon>Bacillati</taxon>
        <taxon>Bacillota</taxon>
        <taxon>Clostridia</taxon>
        <taxon>Eubacteriales</taxon>
        <taxon>Clostridiaceae</taxon>
        <taxon>Clostridium</taxon>
    </lineage>
</organism>
<reference evidence="2 3" key="1">
    <citation type="submission" date="2021-06" db="EMBL/GenBank/DDBJ databases">
        <authorList>
            <person name="Sun Q."/>
            <person name="Li D."/>
        </authorList>
    </citation>
    <scope>NUCLEOTIDE SEQUENCE [LARGE SCALE GENOMIC DNA]</scope>
    <source>
        <strain evidence="2 3">MSJ-11</strain>
    </source>
</reference>
<sequence length="142" mass="16519">MLKKVVVLLITFILISSNVSAKTNIDIEIFDISKEKVIMKVPSNPTIQKEVQNYIEGIESIYSKFNPIPDKGYMIKIPVENPIMIQNQFLNTFVDVVIIIFPQEEEPYLMVFDDKDRMIFFRFQGNTDALIKNLNFNPNTLR</sequence>
<gene>
    <name evidence="2" type="ORF">KQI86_00110</name>
</gene>
<protein>
    <submittedName>
        <fullName evidence="2">Uncharacterized protein</fullName>
    </submittedName>
</protein>
<accession>A0ABS6EBX5</accession>
<evidence type="ECO:0000313" key="3">
    <source>
        <dbReference type="Proteomes" id="UP000726170"/>
    </source>
</evidence>
<feature type="chain" id="PRO_5046189600" evidence="1">
    <location>
        <begin position="22"/>
        <end position="142"/>
    </location>
</feature>
<keyword evidence="1" id="KW-0732">Signal</keyword>
<feature type="signal peptide" evidence="1">
    <location>
        <begin position="1"/>
        <end position="21"/>
    </location>
</feature>
<proteinExistence type="predicted"/>
<dbReference type="RefSeq" id="WP_216437129.1">
    <property type="nucleotide sequence ID" value="NZ_JAHLQF010000001.1"/>
</dbReference>
<comment type="caution">
    <text evidence="2">The sequence shown here is derived from an EMBL/GenBank/DDBJ whole genome shotgun (WGS) entry which is preliminary data.</text>
</comment>
<evidence type="ECO:0000256" key="1">
    <source>
        <dbReference type="SAM" id="SignalP"/>
    </source>
</evidence>
<dbReference type="Proteomes" id="UP000726170">
    <property type="component" value="Unassembled WGS sequence"/>
</dbReference>
<name>A0ABS6EBX5_9CLOT</name>
<dbReference type="EMBL" id="JAHLQF010000001">
    <property type="protein sequence ID" value="MBU5482704.1"/>
    <property type="molecule type" value="Genomic_DNA"/>
</dbReference>
<keyword evidence="3" id="KW-1185">Reference proteome</keyword>